<feature type="coiled-coil region" evidence="2">
    <location>
        <begin position="94"/>
        <end position="142"/>
    </location>
</feature>
<evidence type="ECO:0000313" key="3">
    <source>
        <dbReference type="EMBL" id="NEX19030.1"/>
    </source>
</evidence>
<dbReference type="Pfam" id="PF04012">
    <property type="entry name" value="PspA_IM30"/>
    <property type="match status" value="1"/>
</dbReference>
<dbReference type="EMBL" id="JAAIJR010000003">
    <property type="protein sequence ID" value="NEX19030.1"/>
    <property type="molecule type" value="Genomic_DNA"/>
</dbReference>
<dbReference type="PANTHER" id="PTHR31088:SF6">
    <property type="entry name" value="PHAGE SHOCK PROTEIN A"/>
    <property type="match status" value="1"/>
</dbReference>
<dbReference type="Proteomes" id="UP000471640">
    <property type="component" value="Unassembled WGS sequence"/>
</dbReference>
<organism evidence="3 4">
    <name type="scientific">Thiorhodococcus mannitoliphagus</name>
    <dbReference type="NCBI Taxonomy" id="329406"/>
    <lineage>
        <taxon>Bacteria</taxon>
        <taxon>Pseudomonadati</taxon>
        <taxon>Pseudomonadota</taxon>
        <taxon>Gammaproteobacteria</taxon>
        <taxon>Chromatiales</taxon>
        <taxon>Chromatiaceae</taxon>
        <taxon>Thiorhodococcus</taxon>
    </lineage>
</organism>
<feature type="coiled-coil region" evidence="2">
    <location>
        <begin position="33"/>
        <end position="67"/>
    </location>
</feature>
<keyword evidence="2" id="KW-0175">Coiled coil</keyword>
<comment type="similarity">
    <text evidence="1">Belongs to the PspA/Vipp/IM30 family.</text>
</comment>
<evidence type="ECO:0000313" key="4">
    <source>
        <dbReference type="Proteomes" id="UP000471640"/>
    </source>
</evidence>
<proteinExistence type="inferred from homology"/>
<dbReference type="PANTHER" id="PTHR31088">
    <property type="entry name" value="MEMBRANE-ASSOCIATED PROTEIN VIPP1, CHLOROPLASTIC"/>
    <property type="match status" value="1"/>
</dbReference>
<dbReference type="InterPro" id="IPR007157">
    <property type="entry name" value="PspA_VIPP1"/>
</dbReference>
<dbReference type="RefSeq" id="WP_164651909.1">
    <property type="nucleotide sequence ID" value="NZ_JAAIJR010000003.1"/>
</dbReference>
<reference evidence="4" key="1">
    <citation type="journal article" date="2020" name="Microbiol. Resour. Announc.">
        <title>Draft Genome Sequences of Thiorhodococcus mannitoliphagus and Thiorhodococcus minor, Purple Sulfur Photosynthetic Bacteria in the Gammaproteobacterial Family Chromatiaceae.</title>
        <authorList>
            <person name="Aviles F.A."/>
            <person name="Meyer T.E."/>
            <person name="Kyndt J.A."/>
        </authorList>
    </citation>
    <scope>NUCLEOTIDE SEQUENCE [LARGE SCALE GENOMIC DNA]</scope>
    <source>
        <strain evidence="4">DSM 18266</strain>
    </source>
</reference>
<evidence type="ECO:0008006" key="5">
    <source>
        <dbReference type="Google" id="ProtNLM"/>
    </source>
</evidence>
<keyword evidence="4" id="KW-1185">Reference proteome</keyword>
<protein>
    <recommendedName>
        <fullName evidence="5">PspA/IM30 family protein</fullName>
    </recommendedName>
</protein>
<reference evidence="3 4" key="2">
    <citation type="submission" date="2020-02" db="EMBL/GenBank/DDBJ databases">
        <title>Genome sequences of Thiorhodococcus mannitoliphagus and Thiorhodococcus minor, purple sulfur photosynthetic bacteria in the gammaproteobacterial family, Chromatiaceae.</title>
        <authorList>
            <person name="Aviles F.A."/>
            <person name="Meyer T.E."/>
            <person name="Kyndt J.A."/>
        </authorList>
    </citation>
    <scope>NUCLEOTIDE SEQUENCE [LARGE SCALE GENOMIC DNA]</scope>
    <source>
        <strain evidence="3 4">DSM 18266</strain>
    </source>
</reference>
<gene>
    <name evidence="3" type="ORF">G3480_01645</name>
</gene>
<name>A0A6P1DNB4_9GAMM</name>
<accession>A0A6P1DNB4</accession>
<sequence length="181" mass="20468">MAFITRLSRLVRADLHAMLDRLEAPDLVLAQAVREMEQALDQDKRALARLEREGTRLQDQRAELERGLRQTAEALDDCLAAGQDDLARPVIRRRLETERQAGQLSQRLRALEADAETRRQRLAEQEARLVDLRSRAAFYEESGAAEEGRFSEAWSSSSDAVRDADVEIALLQAKRQRGATS</sequence>
<comment type="caution">
    <text evidence="3">The sequence shown here is derived from an EMBL/GenBank/DDBJ whole genome shotgun (WGS) entry which is preliminary data.</text>
</comment>
<dbReference type="AlphaFoldDB" id="A0A6P1DNB4"/>
<evidence type="ECO:0000256" key="1">
    <source>
        <dbReference type="ARBA" id="ARBA00043985"/>
    </source>
</evidence>
<evidence type="ECO:0000256" key="2">
    <source>
        <dbReference type="SAM" id="Coils"/>
    </source>
</evidence>